<proteinExistence type="predicted"/>
<protein>
    <submittedName>
        <fullName evidence="2">Uncharacterized protein</fullName>
    </submittedName>
</protein>
<feature type="compositionally biased region" description="Basic and acidic residues" evidence="1">
    <location>
        <begin position="23"/>
        <end position="39"/>
    </location>
</feature>
<sequence length="119" mass="12071">MSHHNGITDSGSRPAPSAPTIEAGKDGGESEVLADHDPDCAGSSLLVSLAEEERQYDDVVDIGDGEHAACLPQNTQVHCVAPLPAASGADNPTGSSLAFPMARIAGMPEPIEGSSVPRG</sequence>
<keyword evidence="3" id="KW-1185">Reference proteome</keyword>
<accession>A0ABY2BIG1</accession>
<gene>
    <name evidence="2" type="ORF">EV644_1076</name>
</gene>
<feature type="region of interest" description="Disordered" evidence="1">
    <location>
        <begin position="1"/>
        <end position="39"/>
    </location>
</feature>
<evidence type="ECO:0000313" key="2">
    <source>
        <dbReference type="EMBL" id="TCO21685.1"/>
    </source>
</evidence>
<organism evidence="2 3">
    <name type="scientific">Kribbella orskensis</name>
    <dbReference type="NCBI Taxonomy" id="2512216"/>
    <lineage>
        <taxon>Bacteria</taxon>
        <taxon>Bacillati</taxon>
        <taxon>Actinomycetota</taxon>
        <taxon>Actinomycetes</taxon>
        <taxon>Propionibacteriales</taxon>
        <taxon>Kribbellaceae</taxon>
        <taxon>Kribbella</taxon>
    </lineage>
</organism>
<dbReference type="EMBL" id="SLWM01000007">
    <property type="protein sequence ID" value="TCO21685.1"/>
    <property type="molecule type" value="Genomic_DNA"/>
</dbReference>
<reference evidence="2 3" key="1">
    <citation type="journal article" date="2015" name="Stand. Genomic Sci.">
        <title>Genomic Encyclopedia of Bacterial and Archaeal Type Strains, Phase III: the genomes of soil and plant-associated and newly described type strains.</title>
        <authorList>
            <person name="Whitman W.B."/>
            <person name="Woyke T."/>
            <person name="Klenk H.P."/>
            <person name="Zhou Y."/>
            <person name="Lilburn T.G."/>
            <person name="Beck B.J."/>
            <person name="De Vos P."/>
            <person name="Vandamme P."/>
            <person name="Eisen J.A."/>
            <person name="Garrity G."/>
            <person name="Hugenholtz P."/>
            <person name="Kyrpides N.C."/>
        </authorList>
    </citation>
    <scope>NUCLEOTIDE SEQUENCE [LARGE SCALE GENOMIC DNA]</scope>
    <source>
        <strain evidence="2 3">VKM Ac-2538</strain>
    </source>
</reference>
<name>A0ABY2BIG1_9ACTN</name>
<dbReference type="Proteomes" id="UP000295818">
    <property type="component" value="Unassembled WGS sequence"/>
</dbReference>
<evidence type="ECO:0000256" key="1">
    <source>
        <dbReference type="SAM" id="MobiDB-lite"/>
    </source>
</evidence>
<evidence type="ECO:0000313" key="3">
    <source>
        <dbReference type="Proteomes" id="UP000295818"/>
    </source>
</evidence>
<comment type="caution">
    <text evidence="2">The sequence shown here is derived from an EMBL/GenBank/DDBJ whole genome shotgun (WGS) entry which is preliminary data.</text>
</comment>
<feature type="compositionally biased region" description="Polar residues" evidence="1">
    <location>
        <begin position="1"/>
        <end position="11"/>
    </location>
</feature>